<accession>A0ABW0KIM4</accession>
<reference evidence="3" key="1">
    <citation type="journal article" date="2019" name="Int. J. Syst. Evol. Microbiol.">
        <title>The Global Catalogue of Microorganisms (GCM) 10K type strain sequencing project: providing services to taxonomists for standard genome sequencing and annotation.</title>
        <authorList>
            <consortium name="The Broad Institute Genomics Platform"/>
            <consortium name="The Broad Institute Genome Sequencing Center for Infectious Disease"/>
            <person name="Wu L."/>
            <person name="Ma J."/>
        </authorList>
    </citation>
    <scope>NUCLEOTIDE SEQUENCE [LARGE SCALE GENOMIC DNA]</scope>
    <source>
        <strain evidence="3">CGMCC 4.1469</strain>
    </source>
</reference>
<sequence>MKTHLFLIAVMLLVRAETLPAQTPATKPSPPAPAASASIDADDNIFLPPDTLGHLIHDYIEVKLMPEWRDHIGHMPNILMTQEVSDIEVPALRLHHVSPLQAVALAAAAADCSLVPILDPTPATGGHSMAQAAIGYRIIRNKTAGSDSGQVPLTVPAETAVSSRREEAPVDTSRRFIRVHALGSSMSSRSADEIKRGDTGSYSTSDEQAFLEIMHSALETLESVPPPDLMLHAKSKVLVVRANAAQQEIVEQVIKALKENKEAEPRMAGEGKP</sequence>
<evidence type="ECO:0000313" key="3">
    <source>
        <dbReference type="Proteomes" id="UP001596052"/>
    </source>
</evidence>
<name>A0ABW0KIM4_9BACT</name>
<keyword evidence="1" id="KW-0732">Signal</keyword>
<dbReference type="Proteomes" id="UP001596052">
    <property type="component" value="Unassembled WGS sequence"/>
</dbReference>
<feature type="signal peptide" evidence="1">
    <location>
        <begin position="1"/>
        <end position="21"/>
    </location>
</feature>
<dbReference type="RefSeq" id="WP_377162183.1">
    <property type="nucleotide sequence ID" value="NZ_JBHSMQ010000001.1"/>
</dbReference>
<gene>
    <name evidence="2" type="ORF">ACFQDI_00240</name>
</gene>
<dbReference type="EMBL" id="JBHSMQ010000001">
    <property type="protein sequence ID" value="MFC5453268.1"/>
    <property type="molecule type" value="Genomic_DNA"/>
</dbReference>
<organism evidence="2 3">
    <name type="scientific">Prosthecobacter fluviatilis</name>
    <dbReference type="NCBI Taxonomy" id="445931"/>
    <lineage>
        <taxon>Bacteria</taxon>
        <taxon>Pseudomonadati</taxon>
        <taxon>Verrucomicrobiota</taxon>
        <taxon>Verrucomicrobiia</taxon>
        <taxon>Verrucomicrobiales</taxon>
        <taxon>Verrucomicrobiaceae</taxon>
        <taxon>Prosthecobacter</taxon>
    </lineage>
</organism>
<evidence type="ECO:0000256" key="1">
    <source>
        <dbReference type="SAM" id="SignalP"/>
    </source>
</evidence>
<proteinExistence type="predicted"/>
<comment type="caution">
    <text evidence="2">The sequence shown here is derived from an EMBL/GenBank/DDBJ whole genome shotgun (WGS) entry which is preliminary data.</text>
</comment>
<protein>
    <submittedName>
        <fullName evidence="2">Uncharacterized protein</fullName>
    </submittedName>
</protein>
<feature type="chain" id="PRO_5046910871" evidence="1">
    <location>
        <begin position="22"/>
        <end position="273"/>
    </location>
</feature>
<keyword evidence="3" id="KW-1185">Reference proteome</keyword>
<evidence type="ECO:0000313" key="2">
    <source>
        <dbReference type="EMBL" id="MFC5453268.1"/>
    </source>
</evidence>